<comment type="caution">
    <text evidence="2">The sequence shown here is derived from an EMBL/GenBank/DDBJ whole genome shotgun (WGS) entry which is preliminary data.</text>
</comment>
<dbReference type="EMBL" id="CAINUL010000002">
    <property type="protein sequence ID" value="CAD0107778.1"/>
    <property type="molecule type" value="Genomic_DNA"/>
</dbReference>
<dbReference type="AlphaFoldDB" id="A0A9N8KIS2"/>
<reference evidence="2" key="1">
    <citation type="submission" date="2020-06" db="EMBL/GenBank/DDBJ databases">
        <authorList>
            <person name="Onetto C."/>
        </authorList>
    </citation>
    <scope>NUCLEOTIDE SEQUENCE</scope>
</reference>
<evidence type="ECO:0000313" key="3">
    <source>
        <dbReference type="Proteomes" id="UP000745764"/>
    </source>
</evidence>
<protein>
    <submittedName>
        <fullName evidence="2">Uncharacterized protein</fullName>
    </submittedName>
</protein>
<keyword evidence="3" id="KW-1185">Reference proteome</keyword>
<sequence length="368" mass="42061">MSVRISFTQALRGLRLQKTLRTSGSSVSYNRPASQPWLASSACYYHVTSRFASTAIGKNANKHKQSGANDDRDPVELFNTHLQDGTLTKPMAQSYLKTVTRQERYDGGLGEATIKWMWNEHDSYEFPRDTSLLDHMVRHLVREGKEELVWKWIEQKSRKSGNLGPTERFVWRADTVKALIGAKAFASDRDSLDGALETFFRAKSSTYSIPLSPARMNCATLLMMPAEKAGMSTNSDAKIETPRWPNTSVKLWEDFLENVDARQDISEPFQVQLPLYHPEGPNPVPYLKHCRKLAKDTILVQRLAKRSSVTPWIGRGKHAEAVLRQQGHDEDANWLKDFLQNLHTRSEPIRKKEDQKREKKRGRNGPKK</sequence>
<proteinExistence type="predicted"/>
<accession>A0A9N8KIS2</accession>
<evidence type="ECO:0000256" key="1">
    <source>
        <dbReference type="SAM" id="MobiDB-lite"/>
    </source>
</evidence>
<evidence type="ECO:0000313" key="2">
    <source>
        <dbReference type="EMBL" id="CAD0107778.1"/>
    </source>
</evidence>
<feature type="region of interest" description="Disordered" evidence="1">
    <location>
        <begin position="345"/>
        <end position="368"/>
    </location>
</feature>
<name>A0A9N8KIS2_9PEZI</name>
<gene>
    <name evidence="2" type="ORF">AWRI4620_LOCUS2033</name>
</gene>
<organism evidence="2 3">
    <name type="scientific">Aureobasidium uvarum</name>
    <dbReference type="NCBI Taxonomy" id="2773716"/>
    <lineage>
        <taxon>Eukaryota</taxon>
        <taxon>Fungi</taxon>
        <taxon>Dikarya</taxon>
        <taxon>Ascomycota</taxon>
        <taxon>Pezizomycotina</taxon>
        <taxon>Dothideomycetes</taxon>
        <taxon>Dothideomycetidae</taxon>
        <taxon>Dothideales</taxon>
        <taxon>Saccotheciaceae</taxon>
        <taxon>Aureobasidium</taxon>
    </lineage>
</organism>
<dbReference type="Proteomes" id="UP000745764">
    <property type="component" value="Unassembled WGS sequence"/>
</dbReference>
<feature type="compositionally biased region" description="Basic residues" evidence="1">
    <location>
        <begin position="358"/>
        <end position="368"/>
    </location>
</feature>
<feature type="compositionally biased region" description="Basic and acidic residues" evidence="1">
    <location>
        <begin position="345"/>
        <end position="357"/>
    </location>
</feature>
<dbReference type="OrthoDB" id="5424391at2759"/>